<reference evidence="15 16" key="3">
    <citation type="submission" date="2015-03" db="EMBL/GenBank/DDBJ databases">
        <authorList>
            <consortium name="Pathogen Informatics"/>
        </authorList>
    </citation>
    <scope>NUCLEOTIDE SEQUENCE [LARGE SCALE GENOMIC DNA]</scope>
    <source>
        <strain evidence="5 21">Bir 172</strain>
        <strain evidence="4 24">Bir 185</strain>
        <strain evidence="3 22">Bir 187</strain>
        <strain evidence="2 18">C09601061</strain>
        <strain evidence="7 16">D00501624</strain>
        <strain evidence="1 19">G09901357</strain>
        <strain evidence="15">K00500041</strain>
        <strain evidence="9 17">M09401471</strain>
        <strain evidence="10 20">P00601463</strain>
    </source>
</reference>
<evidence type="ECO:0000313" key="11">
    <source>
        <dbReference type="EMBL" id="MBP0683318.1"/>
    </source>
</evidence>
<dbReference type="EMBL" id="LR027516">
    <property type="protein sequence ID" value="VCU50798.1"/>
    <property type="molecule type" value="Genomic_DNA"/>
</dbReference>
<dbReference type="Proteomes" id="UP000050164">
    <property type="component" value="Unassembled WGS sequence"/>
</dbReference>
<evidence type="ECO:0000313" key="19">
    <source>
        <dbReference type="Proteomes" id="UP000048289"/>
    </source>
</evidence>
<evidence type="ECO:0000313" key="1">
    <source>
        <dbReference type="EMBL" id="CFE40691.1"/>
    </source>
</evidence>
<dbReference type="Proteomes" id="UP000038802">
    <property type="component" value="Unassembled WGS sequence"/>
</dbReference>
<dbReference type="SMR" id="A0A045K2I6"/>
<evidence type="ECO:0000313" key="22">
    <source>
        <dbReference type="Proteomes" id="UP000049023"/>
    </source>
</evidence>
<protein>
    <submittedName>
        <fullName evidence="11">DUF4411 family protein</fullName>
    </submittedName>
</protein>
<evidence type="ECO:0000313" key="9">
    <source>
        <dbReference type="EMBL" id="COW02684.1"/>
    </source>
</evidence>
<dbReference type="InterPro" id="IPR029060">
    <property type="entry name" value="PIN-like_dom_sf"/>
</dbReference>
<dbReference type="EMBL" id="CFOE01000360">
    <property type="protein sequence ID" value="CFE40691.1"/>
    <property type="molecule type" value="Genomic_DNA"/>
</dbReference>
<dbReference type="EMBL" id="LWDQ01000001">
    <property type="protein sequence ID" value="OMH60457.1"/>
    <property type="molecule type" value="Genomic_DNA"/>
</dbReference>
<evidence type="ECO:0000313" key="16">
    <source>
        <dbReference type="Proteomes" id="UP000039217"/>
    </source>
</evidence>
<evidence type="ECO:0000313" key="24">
    <source>
        <dbReference type="Proteomes" id="UP000050164"/>
    </source>
</evidence>
<evidence type="ECO:0000313" key="21">
    <source>
        <dbReference type="Proteomes" id="UP000048948"/>
    </source>
</evidence>
<evidence type="ECO:0000313" key="15">
    <source>
        <dbReference type="Proteomes" id="UP000038802"/>
    </source>
</evidence>
<evidence type="ECO:0000313" key="20">
    <source>
        <dbReference type="Proteomes" id="UP000048600"/>
    </source>
</evidence>
<reference evidence="14 27" key="8">
    <citation type="submission" date="2018-08" db="EMBL/GenBank/DDBJ databases">
        <authorList>
            <person name="Fokvardsen B D."/>
            <person name="Norman A."/>
        </authorList>
    </citation>
    <scope>NUCLEOTIDE SEQUENCE [LARGE SCALE GENOMIC DNA]</scope>
    <source>
        <strain evidence="14 27">DKC2</strain>
    </source>
</reference>
<reference evidence="8" key="2">
    <citation type="submission" date="2015-03" db="EMBL/GenBank/DDBJ databases">
        <authorList>
            <person name="Murphy D."/>
        </authorList>
    </citation>
    <scope>NUCLEOTIDE SEQUENCE [LARGE SCALE GENOMIC DNA]</scope>
    <source>
        <strain evidence="8">K00500041</strain>
    </source>
</reference>
<dbReference type="EMBL" id="JAGIZI010000011">
    <property type="protein sequence ID" value="MBP0683318.1"/>
    <property type="molecule type" value="Genomic_DNA"/>
</dbReference>
<gene>
    <name evidence="12" type="ORF">A4S10_02636</name>
    <name evidence="14" type="ORF">DKC2_2649</name>
    <name evidence="13" type="ORF">DSJ38_17180</name>
    <name evidence="2" type="ORF">ERS007657_02672</name>
    <name evidence="7" type="ORF">ERS007661_02713</name>
    <name evidence="1" type="ORF">ERS007681_02605</name>
    <name evidence="8" type="ORF">ERS007703_00514</name>
    <name evidence="9" type="ORF">ERS007720_01462</name>
    <name evidence="10" type="ORF">ERS007741_01712</name>
    <name evidence="5" type="ORF">ERS027646_03704</name>
    <name evidence="4" type="ORF">ERS027659_03216</name>
    <name evidence="3" type="ORF">ERS027661_00473</name>
    <name evidence="6" type="ORF">ERS094118_02059</name>
    <name evidence="11" type="ORF">J8J21_09320</name>
</gene>
<name>A0A045K2I6_MYCTX</name>
<reference evidence="12 25" key="4">
    <citation type="submission" date="2016-04" db="EMBL/GenBank/DDBJ databases">
        <authorList>
            <person name="Bigi M."/>
            <person name="Bigi F."/>
            <person name="Soria M.A."/>
        </authorList>
    </citation>
    <scope>NUCLEOTIDE SEQUENCE [LARGE SCALE GENOMIC DNA]</scope>
    <source>
        <strain evidence="12 25">6548</strain>
    </source>
</reference>
<reference evidence="13" key="7">
    <citation type="submission" date="2018-07" db="EMBL/GenBank/DDBJ databases">
        <authorList>
            <person name="Shah S."/>
            <person name="Brown T."/>
            <person name="Auld S."/>
            <person name="Bratton K."/>
            <person name="Narechania A."/>
            <person name="Mathema B."/>
            <person name="Gandhi N."/>
        </authorList>
    </citation>
    <scope>NUCLEOTIDE SEQUENCE</scope>
    <source>
        <strain evidence="13">32301_S10</strain>
    </source>
</reference>
<evidence type="ECO:0000313" key="7">
    <source>
        <dbReference type="EMBL" id="CNV56784.1"/>
    </source>
</evidence>
<dbReference type="EMBL" id="CNFU01000056">
    <property type="protein sequence ID" value="CKR02939.1"/>
    <property type="molecule type" value="Genomic_DNA"/>
</dbReference>
<dbReference type="EMBL" id="CSAJ01000147">
    <property type="protein sequence ID" value="COW02684.1"/>
    <property type="molecule type" value="Genomic_DNA"/>
</dbReference>
<evidence type="ECO:0000313" key="12">
    <source>
        <dbReference type="EMBL" id="OMH60457.1"/>
    </source>
</evidence>
<evidence type="ECO:0000313" key="2">
    <source>
        <dbReference type="EMBL" id="CFR88331.1"/>
    </source>
</evidence>
<dbReference type="STRING" id="115862.BBG46_13190"/>
<dbReference type="Pfam" id="PF14367">
    <property type="entry name" value="DUF4411"/>
    <property type="match status" value="1"/>
</dbReference>
<dbReference type="EMBL" id="CNGE01000927">
    <property type="protein sequence ID" value="CKT50703.1"/>
    <property type="molecule type" value="Genomic_DNA"/>
</dbReference>
<reference evidence="13 26" key="5">
    <citation type="journal article" date="2017" name="N. Engl. J. Med.">
        <title>Transmission of Extensively Drug-Resistant Tuberculosis in South Africa.</title>
        <authorList>
            <person name="Shah N.S."/>
            <person name="Auld S.C."/>
            <person name="Brust J.C."/>
            <person name="Mathema B."/>
            <person name="Ismail N."/>
            <person name="Moodley P."/>
            <person name="Mlisana K."/>
            <person name="Allana S."/>
            <person name="Campbell A."/>
            <person name="Mthiyane T."/>
            <person name="Morris N."/>
            <person name="Mpangase P."/>
            <person name="van der Meulen H."/>
            <person name="Omar S.V."/>
            <person name="Brown T.S."/>
            <person name="Narechania A."/>
            <person name="Shaskina E."/>
            <person name="Kapwata T."/>
            <person name="Kreiswirth B."/>
            <person name="Gandhi N.R."/>
        </authorList>
    </citation>
    <scope>NUCLEOTIDE SEQUENCE [LARGE SCALE GENOMIC DNA]</scope>
    <source>
        <strain evidence="13 26">32301_S10</strain>
    </source>
</reference>
<dbReference type="Proteomes" id="UP000044938">
    <property type="component" value="Unassembled WGS sequence"/>
</dbReference>
<dbReference type="Proteomes" id="UP000048289">
    <property type="component" value="Unassembled WGS sequence"/>
</dbReference>
<dbReference type="EMBL" id="CGCX01001081">
    <property type="protein sequence ID" value="CFR88331.1"/>
    <property type="molecule type" value="Genomic_DNA"/>
</dbReference>
<organism evidence="8 15">
    <name type="scientific">Mycobacterium tuberculosis</name>
    <dbReference type="NCBI Taxonomy" id="1773"/>
    <lineage>
        <taxon>Bacteria</taxon>
        <taxon>Bacillati</taxon>
        <taxon>Actinomycetota</taxon>
        <taxon>Actinomycetes</taxon>
        <taxon>Mycobacteriales</taxon>
        <taxon>Mycobacteriaceae</taxon>
        <taxon>Mycobacterium</taxon>
        <taxon>Mycobacterium tuberculosis complex</taxon>
    </lineage>
</organism>
<dbReference type="InterPro" id="IPR016541">
    <property type="entry name" value="UCP008505"/>
</dbReference>
<dbReference type="AlphaFoldDB" id="A0A045K2I6"/>
<dbReference type="EMBL" id="QTBD01000200">
    <property type="protein sequence ID" value="REQ49040.1"/>
    <property type="molecule type" value="Genomic_DNA"/>
</dbReference>
<dbReference type="OMA" id="QAKNLHY"/>
<dbReference type="PIRSF" id="PIRSF008505">
    <property type="entry name" value="UCP008505"/>
    <property type="match status" value="1"/>
</dbReference>
<dbReference type="Proteomes" id="UP000046680">
    <property type="component" value="Unassembled WGS sequence"/>
</dbReference>
<dbReference type="SUPFAM" id="SSF88723">
    <property type="entry name" value="PIN domain-like"/>
    <property type="match status" value="1"/>
</dbReference>
<evidence type="ECO:0000313" key="27">
    <source>
        <dbReference type="Proteomes" id="UP000300237"/>
    </source>
</evidence>
<evidence type="ECO:0000313" key="17">
    <source>
        <dbReference type="Proteomes" id="UP000044938"/>
    </source>
</evidence>
<evidence type="ECO:0000313" key="10">
    <source>
        <dbReference type="EMBL" id="COW17245.1"/>
    </source>
</evidence>
<evidence type="ECO:0000313" key="8">
    <source>
        <dbReference type="EMBL" id="COV09706.1"/>
    </source>
</evidence>
<dbReference type="PATRIC" id="fig|1773.206.peg.3096"/>
<dbReference type="EMBL" id="CSAE01000030">
    <property type="protein sequence ID" value="COV09706.1"/>
    <property type="molecule type" value="Genomic_DNA"/>
</dbReference>
<evidence type="ECO:0000313" key="5">
    <source>
        <dbReference type="EMBL" id="CKT50703.1"/>
    </source>
</evidence>
<accession>A0A045K2I6</accession>
<dbReference type="Proteomes" id="UP000048948">
    <property type="component" value="Unassembled WGS sequence"/>
</dbReference>
<dbReference type="Gene3D" id="3.40.50.1010">
    <property type="entry name" value="5'-nuclease"/>
    <property type="match status" value="1"/>
</dbReference>
<dbReference type="Proteomes" id="UP000039217">
    <property type="component" value="Unassembled WGS sequence"/>
</dbReference>
<dbReference type="RefSeq" id="WP_003899362.1">
    <property type="nucleotide sequence ID" value="NZ_AP017901.1"/>
</dbReference>
<dbReference type="Proteomes" id="UP000050139">
    <property type="component" value="Unassembled WGS sequence"/>
</dbReference>
<evidence type="ECO:0000313" key="23">
    <source>
        <dbReference type="Proteomes" id="UP000050139"/>
    </source>
</evidence>
<evidence type="ECO:0000313" key="18">
    <source>
        <dbReference type="Proteomes" id="UP000046680"/>
    </source>
</evidence>
<evidence type="ECO:0000313" key="13">
    <source>
        <dbReference type="EMBL" id="REQ49040.1"/>
    </source>
</evidence>
<dbReference type="Proteomes" id="UP000049023">
    <property type="component" value="Unassembled WGS sequence"/>
</dbReference>
<evidence type="ECO:0000313" key="25">
    <source>
        <dbReference type="Proteomes" id="UP000189452"/>
    </source>
</evidence>
<dbReference type="EMBL" id="CHKL01000158">
    <property type="protein sequence ID" value="COW17245.1"/>
    <property type="molecule type" value="Genomic_DNA"/>
</dbReference>
<evidence type="ECO:0000313" key="3">
    <source>
        <dbReference type="EMBL" id="CKR02939.1"/>
    </source>
</evidence>
<dbReference type="Proteomes" id="UP000189452">
    <property type="component" value="Chromosome"/>
</dbReference>
<sequence>MLYSFDTSAILNGRRDLFRPAVFRSLWGRVEDAISAGQIRSVDEVQRELARRDDDAKRWADGQTGLFCPLDEQIQQAARHILRLHPNMVRQGGRRSAADPFVIALAMVNNATVVTQETASGNIEKPRIPDVCDALGVPWLTLMGYIEAQGWTF</sequence>
<dbReference type="Proteomes" id="UP000671119">
    <property type="component" value="Unassembled WGS sequence"/>
</dbReference>
<evidence type="ECO:0000313" key="6">
    <source>
        <dbReference type="EMBL" id="CLW18414.1"/>
    </source>
</evidence>
<reference evidence="6 23" key="1">
    <citation type="submission" date="2015-03" db="EMBL/GenBank/DDBJ databases">
        <authorList>
            <consortium name="Pathogen Informatics"/>
            <person name="Murphy D."/>
        </authorList>
    </citation>
    <scope>NUCLEOTIDE SEQUENCE [LARGE SCALE GENOMIC DNA]</scope>
    <source>
        <strain evidence="6 23">0268S</strain>
    </source>
</reference>
<evidence type="ECO:0000313" key="26">
    <source>
        <dbReference type="Proteomes" id="UP000256381"/>
    </source>
</evidence>
<dbReference type="EMBL" id="COPH01000014">
    <property type="protein sequence ID" value="CLW18414.1"/>
    <property type="molecule type" value="Genomic_DNA"/>
</dbReference>
<reference evidence="12 25" key="6">
    <citation type="submission" date="2017-02" db="EMBL/GenBank/DDBJ databases">
        <title>Protein polymorphisms may explain contrasting epidemiological fitness of two variants of a multidrug-resistant Mycobacterium tuberculosis strain.</title>
        <authorList>
            <person name="Bigi M.M."/>
            <person name="Lopez B."/>
            <person name="Blanco F.C."/>
            <person name="Sasiain M.C."/>
            <person name="De La Barrera S."/>
            <person name="Ritacco V."/>
            <person name="Bigi F."/>
            <person name="Soria M.A."/>
        </authorList>
    </citation>
    <scope>NUCLEOTIDE SEQUENCE [LARGE SCALE GENOMIC DNA]</scope>
    <source>
        <strain evidence="12 25">6548</strain>
    </source>
</reference>
<evidence type="ECO:0000313" key="28">
    <source>
        <dbReference type="Proteomes" id="UP000671119"/>
    </source>
</evidence>
<dbReference type="Proteomes" id="UP000300237">
    <property type="component" value="Chromosome"/>
</dbReference>
<dbReference type="EMBL" id="CNFT01000894">
    <property type="protein sequence ID" value="CKS52027.1"/>
    <property type="molecule type" value="Genomic_DNA"/>
</dbReference>
<proteinExistence type="predicted"/>
<dbReference type="Proteomes" id="UP000048600">
    <property type="component" value="Unassembled WGS sequence"/>
</dbReference>
<reference evidence="11 28" key="9">
    <citation type="submission" date="2021-03" db="EMBL/GenBank/DDBJ databases">
        <title>Whole Genome Sequencing of Mycobacterium tuberculosis clinical isolates from Arunachal Pradesh, India.</title>
        <authorList>
            <person name="Singh S."/>
            <person name="Mudliar S.R."/>
            <person name="Kulsum U."/>
            <person name="Rufai S.B."/>
            <person name="Singh P.K."/>
            <person name="Umpo M."/>
            <person name="Nyori M."/>
        </authorList>
    </citation>
    <scope>NUCLEOTIDE SEQUENCE [LARGE SCALE GENOMIC DNA]</scope>
    <source>
        <strain evidence="11 28">OMICS/BPL/0142/20/SP</strain>
    </source>
</reference>
<dbReference type="Proteomes" id="UP000256381">
    <property type="component" value="Unassembled WGS sequence"/>
</dbReference>
<evidence type="ECO:0000313" key="4">
    <source>
        <dbReference type="EMBL" id="CKS52027.1"/>
    </source>
</evidence>
<dbReference type="EMBL" id="CQQC01001013">
    <property type="protein sequence ID" value="CNV56784.1"/>
    <property type="molecule type" value="Genomic_DNA"/>
</dbReference>
<evidence type="ECO:0000313" key="14">
    <source>
        <dbReference type="EMBL" id="VCU50798.1"/>
    </source>
</evidence>